<proteinExistence type="predicted"/>
<evidence type="ECO:0000256" key="1">
    <source>
        <dbReference type="SAM" id="Phobius"/>
    </source>
</evidence>
<feature type="transmembrane region" description="Helical" evidence="1">
    <location>
        <begin position="262"/>
        <end position="281"/>
    </location>
</feature>
<comment type="caution">
    <text evidence="2">The sequence shown here is derived from an EMBL/GenBank/DDBJ whole genome shotgun (WGS) entry which is preliminary data.</text>
</comment>
<keyword evidence="1" id="KW-0472">Membrane</keyword>
<dbReference type="Proteomes" id="UP000004416">
    <property type="component" value="Unassembled WGS sequence"/>
</dbReference>
<feature type="transmembrane region" description="Helical" evidence="1">
    <location>
        <begin position="62"/>
        <end position="84"/>
    </location>
</feature>
<feature type="transmembrane region" description="Helical" evidence="1">
    <location>
        <begin position="121"/>
        <end position="140"/>
    </location>
</feature>
<keyword evidence="1" id="KW-0812">Transmembrane</keyword>
<dbReference type="RefSeq" id="WP_005809354.1">
    <property type="nucleotide sequence ID" value="NZ_JH414450.1"/>
</dbReference>
<dbReference type="EMBL" id="AFZX01000020">
    <property type="protein sequence ID" value="EHL08535.1"/>
    <property type="molecule type" value="Genomic_DNA"/>
</dbReference>
<reference evidence="2 3" key="1">
    <citation type="submission" date="2011-08" db="EMBL/GenBank/DDBJ databases">
        <authorList>
            <person name="Weinstock G."/>
            <person name="Sodergren E."/>
            <person name="Clifton S."/>
            <person name="Fulton L."/>
            <person name="Fulton B."/>
            <person name="Courtney L."/>
            <person name="Fronick C."/>
            <person name="Harrison M."/>
            <person name="Strong C."/>
            <person name="Farmer C."/>
            <person name="Delahaunty K."/>
            <person name="Markovic C."/>
            <person name="Hall O."/>
            <person name="Minx P."/>
            <person name="Tomlinson C."/>
            <person name="Mitreva M."/>
            <person name="Hou S."/>
            <person name="Chen J."/>
            <person name="Wollam A."/>
            <person name="Pepin K.H."/>
            <person name="Johnson M."/>
            <person name="Bhonagiri V."/>
            <person name="Zhang X."/>
            <person name="Suruliraj S."/>
            <person name="Warren W."/>
            <person name="Chinwalla A."/>
            <person name="Mardis E.R."/>
            <person name="Wilson R.K."/>
        </authorList>
    </citation>
    <scope>NUCLEOTIDE SEQUENCE [LARGE SCALE GENOMIC DNA]</scope>
    <source>
        <strain evidence="2 3">DP7</strain>
    </source>
</reference>
<feature type="transmembrane region" description="Helical" evidence="1">
    <location>
        <begin position="174"/>
        <end position="190"/>
    </location>
</feature>
<evidence type="ECO:0000313" key="3">
    <source>
        <dbReference type="Proteomes" id="UP000004416"/>
    </source>
</evidence>
<feature type="transmembrane region" description="Helical" evidence="1">
    <location>
        <begin position="234"/>
        <end position="255"/>
    </location>
</feature>
<dbReference type="HOGENOM" id="CLU_064299_0_0_9"/>
<dbReference type="AlphaFoldDB" id="G9XIS1"/>
<feature type="transmembrane region" description="Helical" evidence="1">
    <location>
        <begin position="96"/>
        <end position="115"/>
    </location>
</feature>
<feature type="transmembrane region" description="Helical" evidence="1">
    <location>
        <begin position="197"/>
        <end position="214"/>
    </location>
</feature>
<evidence type="ECO:0000313" key="2">
    <source>
        <dbReference type="EMBL" id="EHL08535.1"/>
    </source>
</evidence>
<evidence type="ECO:0008006" key="4">
    <source>
        <dbReference type="Google" id="ProtNLM"/>
    </source>
</evidence>
<organism evidence="2 3">
    <name type="scientific">Desulfitobacterium hafniense DP7</name>
    <dbReference type="NCBI Taxonomy" id="537010"/>
    <lineage>
        <taxon>Bacteria</taxon>
        <taxon>Bacillati</taxon>
        <taxon>Bacillota</taxon>
        <taxon>Clostridia</taxon>
        <taxon>Eubacteriales</taxon>
        <taxon>Desulfitobacteriaceae</taxon>
        <taxon>Desulfitobacterium</taxon>
    </lineage>
</organism>
<sequence length="316" mass="35007">MPDLSGKGNSQAGNSQVPAPWIMVLERKVNPLLLQRLIPIMTAVPSIAIGVLAMYLNHVPALVWGQNIVCFLAMCLIYWIVVTYKFDFFSGSKHKTILLSLAMCLILLTFLNPGMEGVHRWISIGIIRLNIAMIVLPIIMIRIGQLVQTKELGLGSIAAIGTVFMLLLQPDASQLAGFAIPMMILIGSQTKSKRLRLFILSVFSVCTILSWVYLDNLPPVNHVEGIVSMVADIGFLWLIMAMVSLAILPIPFLLFPPENAGLISRCIGVYYLIILVATVPGNFPVPLMGYGLSPIIGYFISLIWYMRSRYANQVYR</sequence>
<feature type="transmembrane region" description="Helical" evidence="1">
    <location>
        <begin position="287"/>
        <end position="306"/>
    </location>
</feature>
<name>G9XIS1_DESHA</name>
<keyword evidence="1" id="KW-1133">Transmembrane helix</keyword>
<gene>
    <name evidence="2" type="ORF">HMPREF0322_00847</name>
</gene>
<dbReference type="PATRIC" id="fig|537010.4.peg.783"/>
<protein>
    <recommendedName>
        <fullName evidence="4">Cell cycle protein, FtsW/RodA/SpoVE family</fullName>
    </recommendedName>
</protein>
<accession>G9XIS1</accession>
<feature type="transmembrane region" description="Helical" evidence="1">
    <location>
        <begin position="37"/>
        <end position="56"/>
    </location>
</feature>